<organism evidence="2 3">
    <name type="scientific">Paraburkholderia agricolaris</name>
    <dbReference type="NCBI Taxonomy" id="2152888"/>
    <lineage>
        <taxon>Bacteria</taxon>
        <taxon>Pseudomonadati</taxon>
        <taxon>Pseudomonadota</taxon>
        <taxon>Betaproteobacteria</taxon>
        <taxon>Burkholderiales</taxon>
        <taxon>Burkholderiaceae</taxon>
        <taxon>Paraburkholderia</taxon>
    </lineage>
</organism>
<dbReference type="InterPro" id="IPR032710">
    <property type="entry name" value="NTF2-like_dom_sf"/>
</dbReference>
<reference evidence="2 3" key="1">
    <citation type="journal article" date="2024" name="Chem. Sci.">
        <title>Discovery of megapolipeptins by genome mining of a Burkholderiales bacteria collection.</title>
        <authorList>
            <person name="Paulo B.S."/>
            <person name="Recchia M.J.J."/>
            <person name="Lee S."/>
            <person name="Fergusson C.H."/>
            <person name="Romanowski S.B."/>
            <person name="Hernandez A."/>
            <person name="Krull N."/>
            <person name="Liu D.Y."/>
            <person name="Cavanagh H."/>
            <person name="Bos A."/>
            <person name="Gray C.A."/>
            <person name="Murphy B.T."/>
            <person name="Linington R.G."/>
            <person name="Eustaquio A.S."/>
        </authorList>
    </citation>
    <scope>NUCLEOTIDE SEQUENCE [LARGE SCALE GENOMIC DNA]</scope>
    <source>
        <strain evidence="2 3">RL16-012-BIC-B</strain>
    </source>
</reference>
<sequence length="119" mass="13903">MTTSTDVSTLIRDCYAAYERKDRSAIEPLLSDDFTFSSPRDDHIRKAVYFERCWPFNEQVEHFHIEKLFVEGNEAFVTYVCKPKGRTPFRNTEFFRTRNGQIVEVTVYFGSSAEDVSPI</sequence>
<dbReference type="Pfam" id="PF12680">
    <property type="entry name" value="SnoaL_2"/>
    <property type="match status" value="1"/>
</dbReference>
<evidence type="ECO:0000313" key="2">
    <source>
        <dbReference type="EMBL" id="MFL9884221.1"/>
    </source>
</evidence>
<comment type="caution">
    <text evidence="2">The sequence shown here is derived from an EMBL/GenBank/DDBJ whole genome shotgun (WGS) entry which is preliminary data.</text>
</comment>
<proteinExistence type="predicted"/>
<dbReference type="InterPro" id="IPR037401">
    <property type="entry name" value="SnoaL-like"/>
</dbReference>
<evidence type="ECO:0000259" key="1">
    <source>
        <dbReference type="Pfam" id="PF12680"/>
    </source>
</evidence>
<accession>A0ABW8ZPZ2</accession>
<dbReference type="SUPFAM" id="SSF54427">
    <property type="entry name" value="NTF2-like"/>
    <property type="match status" value="1"/>
</dbReference>
<dbReference type="EMBL" id="JAQQFN010000009">
    <property type="protein sequence ID" value="MFL9884221.1"/>
    <property type="molecule type" value="Genomic_DNA"/>
</dbReference>
<evidence type="ECO:0000313" key="3">
    <source>
        <dbReference type="Proteomes" id="UP001629249"/>
    </source>
</evidence>
<protein>
    <submittedName>
        <fullName evidence="2">Nuclear transport factor 2 family protein</fullName>
    </submittedName>
</protein>
<feature type="domain" description="SnoaL-like" evidence="1">
    <location>
        <begin position="11"/>
        <end position="105"/>
    </location>
</feature>
<keyword evidence="3" id="KW-1185">Reference proteome</keyword>
<name>A0ABW8ZPZ2_9BURK</name>
<dbReference type="RefSeq" id="WP_408328838.1">
    <property type="nucleotide sequence ID" value="NZ_JAQQFH010000007.1"/>
</dbReference>
<gene>
    <name evidence="2" type="ORF">PQR66_14360</name>
</gene>
<dbReference type="Proteomes" id="UP001629249">
    <property type="component" value="Unassembled WGS sequence"/>
</dbReference>
<dbReference type="Gene3D" id="3.10.450.50">
    <property type="match status" value="1"/>
</dbReference>